<evidence type="ECO:0000256" key="4">
    <source>
        <dbReference type="RuleBase" id="RU003495"/>
    </source>
</evidence>
<dbReference type="Proteomes" id="UP001319104">
    <property type="component" value="Unassembled WGS sequence"/>
</dbReference>
<dbReference type="CDD" id="cd22268">
    <property type="entry name" value="DPBB_RlpA-like"/>
    <property type="match status" value="1"/>
</dbReference>
<dbReference type="GO" id="GO:0005886">
    <property type="term" value="C:plasma membrane"/>
    <property type="evidence" value="ECO:0007669"/>
    <property type="project" value="UniProtKB-SubCell"/>
</dbReference>
<comment type="similarity">
    <text evidence="3 4">Belongs to the RlpA family.</text>
</comment>
<keyword evidence="3" id="KW-0472">Membrane</keyword>
<keyword evidence="8" id="KW-1185">Reference proteome</keyword>
<dbReference type="InterPro" id="IPR012997">
    <property type="entry name" value="RplA"/>
</dbReference>
<comment type="caution">
    <text evidence="7">The sequence shown here is derived from an EMBL/GenBank/DDBJ whole genome shotgun (WGS) entry which is preliminary data.</text>
</comment>
<evidence type="ECO:0000256" key="3">
    <source>
        <dbReference type="HAMAP-Rule" id="MF_02071"/>
    </source>
</evidence>
<dbReference type="GO" id="GO:0071555">
    <property type="term" value="P:cell wall organization"/>
    <property type="evidence" value="ECO:0007669"/>
    <property type="project" value="UniProtKB-KW"/>
</dbReference>
<comment type="subcellular location">
    <subcellularLocation>
        <location evidence="3">Cell membrane</location>
        <topology evidence="3">Lipid-anchor</topology>
    </subcellularLocation>
</comment>
<keyword evidence="3" id="KW-1003">Cell membrane</keyword>
<dbReference type="AlphaFoldDB" id="A0AAP2CHW6"/>
<evidence type="ECO:0000256" key="2">
    <source>
        <dbReference type="ARBA" id="ARBA00023316"/>
    </source>
</evidence>
<comment type="function">
    <text evidence="3">Lytic transglycosylase with a strong preference for naked glycan strands that lack stem peptides.</text>
</comment>
<dbReference type="GO" id="GO:0008932">
    <property type="term" value="F:lytic endotransglycosylase activity"/>
    <property type="evidence" value="ECO:0007669"/>
    <property type="project" value="UniProtKB-UniRule"/>
</dbReference>
<sequence length="131" mass="14521">MFSRVSLTLLLFSFLLISSCAPRATSTASKSRMVTQSGKASYYANKFQGRKTANGEIYSHNKLTAAHRTLPFGTQVKVTNLKNGKTVTVRINDRGPFVKGRVIDLSRSAARKIDMIRDGVVNVEIAYPRPR</sequence>
<keyword evidence="2 3" id="KW-0961">Cell wall biogenesis/degradation</keyword>
<feature type="signal peptide" evidence="5">
    <location>
        <begin position="1"/>
        <end position="24"/>
    </location>
</feature>
<dbReference type="NCBIfam" id="TIGR00413">
    <property type="entry name" value="rlpA"/>
    <property type="match status" value="1"/>
</dbReference>
<keyword evidence="1 3" id="KW-0456">Lyase</keyword>
<accession>A0AAP2CHW6</accession>
<dbReference type="GO" id="GO:0000270">
    <property type="term" value="P:peptidoglycan metabolic process"/>
    <property type="evidence" value="ECO:0007669"/>
    <property type="project" value="UniProtKB-UniRule"/>
</dbReference>
<reference evidence="7 8" key="1">
    <citation type="submission" date="2021-05" db="EMBL/GenBank/DDBJ databases">
        <authorList>
            <person name="Zhang Z.D."/>
            <person name="Osman G."/>
        </authorList>
    </citation>
    <scope>NUCLEOTIDE SEQUENCE [LARGE SCALE GENOMIC DNA]</scope>
    <source>
        <strain evidence="7 8">KCTC 32217</strain>
    </source>
</reference>
<feature type="domain" description="RlpA-like protein double-psi beta-barrel" evidence="6">
    <location>
        <begin position="35"/>
        <end position="125"/>
    </location>
</feature>
<dbReference type="PROSITE" id="PS51257">
    <property type="entry name" value="PROKAR_LIPOPROTEIN"/>
    <property type="match status" value="1"/>
</dbReference>
<proteinExistence type="inferred from homology"/>
<dbReference type="InterPro" id="IPR036908">
    <property type="entry name" value="RlpA-like_sf"/>
</dbReference>
<dbReference type="Pfam" id="PF03330">
    <property type="entry name" value="DPBB_1"/>
    <property type="match status" value="1"/>
</dbReference>
<evidence type="ECO:0000313" key="8">
    <source>
        <dbReference type="Proteomes" id="UP001319104"/>
    </source>
</evidence>
<dbReference type="EC" id="4.2.2.-" evidence="3"/>
<keyword evidence="3" id="KW-0564">Palmitate</keyword>
<dbReference type="EMBL" id="JAHCMY010000003">
    <property type="protein sequence ID" value="MBS9523934.1"/>
    <property type="molecule type" value="Genomic_DNA"/>
</dbReference>
<name>A0AAP2CHW6_9BACT</name>
<feature type="chain" id="PRO_5042889658" description="Probable endolytic peptidoglycan transglycosylase RlpA" evidence="5">
    <location>
        <begin position="25"/>
        <end position="131"/>
    </location>
</feature>
<dbReference type="Gene3D" id="2.40.40.10">
    <property type="entry name" value="RlpA-like domain"/>
    <property type="match status" value="1"/>
</dbReference>
<evidence type="ECO:0000256" key="1">
    <source>
        <dbReference type="ARBA" id="ARBA00023239"/>
    </source>
</evidence>
<dbReference type="InterPro" id="IPR009009">
    <property type="entry name" value="RlpA-like_DPBB"/>
</dbReference>
<organism evidence="7 8">
    <name type="scientific">Litoribacter ruber</name>
    <dbReference type="NCBI Taxonomy" id="702568"/>
    <lineage>
        <taxon>Bacteria</taxon>
        <taxon>Pseudomonadati</taxon>
        <taxon>Bacteroidota</taxon>
        <taxon>Cytophagia</taxon>
        <taxon>Cytophagales</taxon>
        <taxon>Cyclobacteriaceae</taxon>
        <taxon>Litoribacter</taxon>
    </lineage>
</organism>
<dbReference type="HAMAP" id="MF_02071">
    <property type="entry name" value="RlpA"/>
    <property type="match status" value="1"/>
</dbReference>
<keyword evidence="5" id="KW-0732">Signal</keyword>
<dbReference type="InterPro" id="IPR034718">
    <property type="entry name" value="RlpA"/>
</dbReference>
<evidence type="ECO:0000313" key="7">
    <source>
        <dbReference type="EMBL" id="MBS9523934.1"/>
    </source>
</evidence>
<dbReference type="PANTHER" id="PTHR34183">
    <property type="entry name" value="ENDOLYTIC PEPTIDOGLYCAN TRANSGLYCOSYLASE RLPA"/>
    <property type="match status" value="1"/>
</dbReference>
<evidence type="ECO:0000256" key="5">
    <source>
        <dbReference type="SAM" id="SignalP"/>
    </source>
</evidence>
<dbReference type="PANTHER" id="PTHR34183:SF1">
    <property type="entry name" value="ENDOLYTIC PEPTIDOGLYCAN TRANSGLYCOSYLASE RLPA"/>
    <property type="match status" value="1"/>
</dbReference>
<protein>
    <recommendedName>
        <fullName evidence="3">Probable endolytic peptidoglycan transglycosylase RlpA</fullName>
        <ecNumber evidence="3">4.2.2.-</ecNumber>
    </recommendedName>
</protein>
<evidence type="ECO:0000259" key="6">
    <source>
        <dbReference type="Pfam" id="PF03330"/>
    </source>
</evidence>
<keyword evidence="3" id="KW-0449">Lipoprotein</keyword>
<gene>
    <name evidence="3" type="primary">rlpA</name>
    <name evidence="7" type="ORF">KI659_07895</name>
</gene>
<dbReference type="SUPFAM" id="SSF50685">
    <property type="entry name" value="Barwin-like endoglucanases"/>
    <property type="match status" value="1"/>
</dbReference>